<keyword evidence="1" id="KW-0472">Membrane</keyword>
<protein>
    <submittedName>
        <fullName evidence="2">Uncharacterized protein</fullName>
    </submittedName>
</protein>
<dbReference type="EMBL" id="GACK01008963">
    <property type="protein sequence ID" value="JAA56071.1"/>
    <property type="molecule type" value="mRNA"/>
</dbReference>
<keyword evidence="1" id="KW-1133">Transmembrane helix</keyword>
<accession>L7LVJ3</accession>
<dbReference type="AlphaFoldDB" id="L7LVJ3"/>
<evidence type="ECO:0000256" key="1">
    <source>
        <dbReference type="SAM" id="Phobius"/>
    </source>
</evidence>
<sequence>MGLFSTIRQVWKIYPEHIIATAVVLAVAPFGIRAAIKQHYKPWHYRRHYTVVRDDDPYAKVLEEAYKDFVPHKVPRF</sequence>
<organism evidence="2">
    <name type="scientific">Rhipicephalus pulchellus</name>
    <name type="common">Yellow backed tick</name>
    <name type="synonym">Dermacentor pulchellus</name>
    <dbReference type="NCBI Taxonomy" id="72859"/>
    <lineage>
        <taxon>Eukaryota</taxon>
        <taxon>Metazoa</taxon>
        <taxon>Ecdysozoa</taxon>
        <taxon>Arthropoda</taxon>
        <taxon>Chelicerata</taxon>
        <taxon>Arachnida</taxon>
        <taxon>Acari</taxon>
        <taxon>Parasitiformes</taxon>
        <taxon>Ixodida</taxon>
        <taxon>Ixodoidea</taxon>
        <taxon>Ixodidae</taxon>
        <taxon>Rhipicephalinae</taxon>
        <taxon>Rhipicephalus</taxon>
        <taxon>Rhipicephalus</taxon>
    </lineage>
</organism>
<proteinExistence type="evidence at transcript level"/>
<keyword evidence="1" id="KW-0812">Transmembrane</keyword>
<reference evidence="2" key="1">
    <citation type="submission" date="2012-11" db="EMBL/GenBank/DDBJ databases">
        <authorList>
            <person name="Lucero-Rivera Y.E."/>
            <person name="Tovar-Ramirez D."/>
        </authorList>
    </citation>
    <scope>NUCLEOTIDE SEQUENCE</scope>
    <source>
        <tissue evidence="2">Salivary gland</tissue>
    </source>
</reference>
<evidence type="ECO:0000313" key="2">
    <source>
        <dbReference type="EMBL" id="JAA56071.1"/>
    </source>
</evidence>
<reference evidence="2" key="2">
    <citation type="journal article" date="2015" name="J. Proteomics">
        <title>Sexual differences in the sialomes of the zebra tick, Rhipicephalus pulchellus.</title>
        <authorList>
            <person name="Tan A.W."/>
            <person name="Francischetti I.M."/>
            <person name="Slovak M."/>
            <person name="Kini R.M."/>
            <person name="Ribeiro J.M."/>
        </authorList>
    </citation>
    <scope>NUCLEOTIDE SEQUENCE</scope>
    <source>
        <tissue evidence="2">Salivary gland</tissue>
    </source>
</reference>
<feature type="transmembrane region" description="Helical" evidence="1">
    <location>
        <begin position="18"/>
        <end position="36"/>
    </location>
</feature>
<name>L7LVJ3_RHIPC</name>